<dbReference type="EMBL" id="VFLP01000068">
    <property type="protein sequence ID" value="TRX89387.1"/>
    <property type="molecule type" value="Genomic_DNA"/>
</dbReference>
<evidence type="ECO:0000313" key="2">
    <source>
        <dbReference type="EMBL" id="TRX89387.1"/>
    </source>
</evidence>
<organism evidence="2 3">
    <name type="scientific">Xylaria flabelliformis</name>
    <dbReference type="NCBI Taxonomy" id="2512241"/>
    <lineage>
        <taxon>Eukaryota</taxon>
        <taxon>Fungi</taxon>
        <taxon>Dikarya</taxon>
        <taxon>Ascomycota</taxon>
        <taxon>Pezizomycotina</taxon>
        <taxon>Sordariomycetes</taxon>
        <taxon>Xylariomycetidae</taxon>
        <taxon>Xylariales</taxon>
        <taxon>Xylariaceae</taxon>
        <taxon>Xylaria</taxon>
    </lineage>
</organism>
<comment type="caution">
    <text evidence="2">The sequence shown here is derived from an EMBL/GenBank/DDBJ whole genome shotgun (WGS) entry which is preliminary data.</text>
</comment>
<gene>
    <name evidence="2" type="ORF">FHL15_009685</name>
</gene>
<dbReference type="OrthoDB" id="294702at2759"/>
<name>A0A553HN93_9PEZI</name>
<dbReference type="PANTHER" id="PTHR43433">
    <property type="entry name" value="HYDROLASE, ALPHA/BETA FOLD FAMILY PROTEIN"/>
    <property type="match status" value="1"/>
</dbReference>
<keyword evidence="3" id="KW-1185">Reference proteome</keyword>
<dbReference type="Pfam" id="PF12697">
    <property type="entry name" value="Abhydrolase_6"/>
    <property type="match status" value="1"/>
</dbReference>
<feature type="domain" description="AB hydrolase-1" evidence="1">
    <location>
        <begin position="71"/>
        <end position="248"/>
    </location>
</feature>
<dbReference type="PANTHER" id="PTHR43433:SF10">
    <property type="entry name" value="AB HYDROLASE-1 DOMAIN-CONTAINING PROTEIN"/>
    <property type="match status" value="1"/>
</dbReference>
<dbReference type="Gene3D" id="3.40.50.1820">
    <property type="entry name" value="alpha/beta hydrolase"/>
    <property type="match status" value="1"/>
</dbReference>
<dbReference type="InterPro" id="IPR050471">
    <property type="entry name" value="AB_hydrolase"/>
</dbReference>
<proteinExistence type="predicted"/>
<accession>A0A553HN93</accession>
<evidence type="ECO:0000313" key="3">
    <source>
        <dbReference type="Proteomes" id="UP000319160"/>
    </source>
</evidence>
<dbReference type="Proteomes" id="UP000319160">
    <property type="component" value="Unassembled WGS sequence"/>
</dbReference>
<evidence type="ECO:0000259" key="1">
    <source>
        <dbReference type="Pfam" id="PF12697"/>
    </source>
</evidence>
<sequence>MSSNNNTDVAVSRYLDDERFHRNFTLPPNESRSSELKVTYADFGHQNDERVLLFCGPLFGSRYVLTPKDKLARRYGVRVISPDRPGFGGTTDVEPADRVRVWLDIVQALLQHLGIKQVSILGYSCGSIYAMNVLLHLRHLLHPTHPYVALCTPWVHPSHSAVSVLKFVGLLPNALVGNYDRLVQFFQGSLGLAFQFSDLVGSTPSLIRGSDFLAPGADPDDVALEESLLPELISRFQKEDLRGLGKDAILLLKRDENPGCWGIWNDYDTLVPSLAQAERELRTGDSVTISPLRVDVFFAESDTIIGTTAAPAWFDNCWGPEQRGDFINYSSVTVPKTSHNAILDLRYGVVERIFQAMSNQGVDRSTCS</sequence>
<dbReference type="SUPFAM" id="SSF53474">
    <property type="entry name" value="alpha/beta-Hydrolases"/>
    <property type="match status" value="1"/>
</dbReference>
<protein>
    <recommendedName>
        <fullName evidence="1">AB hydrolase-1 domain-containing protein</fullName>
    </recommendedName>
</protein>
<dbReference type="InterPro" id="IPR029058">
    <property type="entry name" value="AB_hydrolase_fold"/>
</dbReference>
<dbReference type="AlphaFoldDB" id="A0A553HN93"/>
<dbReference type="InterPro" id="IPR000073">
    <property type="entry name" value="AB_hydrolase_1"/>
</dbReference>
<reference evidence="3" key="1">
    <citation type="submission" date="2019-06" db="EMBL/GenBank/DDBJ databases">
        <title>Draft genome sequence of the griseofulvin-producing fungus Xylaria cubensis strain G536.</title>
        <authorList>
            <person name="Mead M.E."/>
            <person name="Raja H.A."/>
            <person name="Steenwyk J.L."/>
            <person name="Knowles S.L."/>
            <person name="Oberlies N.H."/>
            <person name="Rokas A."/>
        </authorList>
    </citation>
    <scope>NUCLEOTIDE SEQUENCE [LARGE SCALE GENOMIC DNA]</scope>
    <source>
        <strain evidence="3">G536</strain>
    </source>
</reference>
<dbReference type="STRING" id="2512241.A0A553HN93"/>